<dbReference type="EMBL" id="VCAZ01000086">
    <property type="protein sequence ID" value="TSQ58055.1"/>
    <property type="molecule type" value="Genomic_DNA"/>
</dbReference>
<sequence>MERTGWGERMKTDMMGAETAGEEKLNVRVKEILKGGERLSVNDVQVKVINIQQSECAEWLQCWALP</sequence>
<dbReference type="Proteomes" id="UP000319801">
    <property type="component" value="Unassembled WGS sequence"/>
</dbReference>
<proteinExistence type="predicted"/>
<name>A0A556V0J3_BAGYA</name>
<dbReference type="AlphaFoldDB" id="A0A556V0J3"/>
<comment type="caution">
    <text evidence="2">The sequence shown here is derived from an EMBL/GenBank/DDBJ whole genome shotgun (WGS) entry which is preliminary data.</text>
</comment>
<evidence type="ECO:0000313" key="2">
    <source>
        <dbReference type="EMBL" id="TSQ58055.1"/>
    </source>
</evidence>
<feature type="region of interest" description="Disordered" evidence="1">
    <location>
        <begin position="1"/>
        <end position="20"/>
    </location>
</feature>
<evidence type="ECO:0000313" key="3">
    <source>
        <dbReference type="Proteomes" id="UP000319801"/>
    </source>
</evidence>
<reference evidence="2 3" key="1">
    <citation type="journal article" date="2019" name="Genome Biol. Evol.">
        <title>Whole-Genome Sequencing of the Giant Devil Catfish, Bagarius yarrelli.</title>
        <authorList>
            <person name="Jiang W."/>
            <person name="Lv Y."/>
            <person name="Cheng L."/>
            <person name="Yang K."/>
            <person name="Chao B."/>
            <person name="Wang X."/>
            <person name="Li Y."/>
            <person name="Pan X."/>
            <person name="You X."/>
            <person name="Zhang Y."/>
            <person name="Yang J."/>
            <person name="Li J."/>
            <person name="Zhang X."/>
            <person name="Liu S."/>
            <person name="Sun C."/>
            <person name="Yang J."/>
            <person name="Shi Q."/>
        </authorList>
    </citation>
    <scope>NUCLEOTIDE SEQUENCE [LARGE SCALE GENOMIC DNA]</scope>
    <source>
        <strain evidence="2">JWS20170419001</strain>
        <tissue evidence="2">Muscle</tissue>
    </source>
</reference>
<evidence type="ECO:0000256" key="1">
    <source>
        <dbReference type="SAM" id="MobiDB-lite"/>
    </source>
</evidence>
<protein>
    <submittedName>
        <fullName evidence="2">Uncharacterized protein</fullName>
    </submittedName>
</protein>
<accession>A0A556V0J3</accession>
<keyword evidence="3" id="KW-1185">Reference proteome</keyword>
<gene>
    <name evidence="2" type="ORF">Baya_11481</name>
</gene>
<organism evidence="2 3">
    <name type="scientific">Bagarius yarrelli</name>
    <name type="common">Goonch</name>
    <name type="synonym">Bagrus yarrelli</name>
    <dbReference type="NCBI Taxonomy" id="175774"/>
    <lineage>
        <taxon>Eukaryota</taxon>
        <taxon>Metazoa</taxon>
        <taxon>Chordata</taxon>
        <taxon>Craniata</taxon>
        <taxon>Vertebrata</taxon>
        <taxon>Euteleostomi</taxon>
        <taxon>Actinopterygii</taxon>
        <taxon>Neopterygii</taxon>
        <taxon>Teleostei</taxon>
        <taxon>Ostariophysi</taxon>
        <taxon>Siluriformes</taxon>
        <taxon>Sisoridae</taxon>
        <taxon>Sisorinae</taxon>
        <taxon>Bagarius</taxon>
    </lineage>
</organism>
<feature type="compositionally biased region" description="Basic and acidic residues" evidence="1">
    <location>
        <begin position="1"/>
        <end position="12"/>
    </location>
</feature>